<dbReference type="SUPFAM" id="SSF52540">
    <property type="entry name" value="P-loop containing nucleoside triphosphate hydrolases"/>
    <property type="match status" value="2"/>
</dbReference>
<organism evidence="3 4">
    <name type="scientific">Lentibacillus salinarum</name>
    <dbReference type="NCBI Taxonomy" id="446820"/>
    <lineage>
        <taxon>Bacteria</taxon>
        <taxon>Bacillati</taxon>
        <taxon>Bacillota</taxon>
        <taxon>Bacilli</taxon>
        <taxon>Bacillales</taxon>
        <taxon>Bacillaceae</taxon>
        <taxon>Lentibacillus</taxon>
    </lineage>
</organism>
<dbReference type="NCBIfam" id="TIGR00345">
    <property type="entry name" value="GET3_arsA_TRC40"/>
    <property type="match status" value="1"/>
</dbReference>
<protein>
    <submittedName>
        <fullName evidence="3">Arsenical pump-driving ATPase</fullName>
    </submittedName>
</protein>
<dbReference type="Proteomes" id="UP001597178">
    <property type="component" value="Unassembled WGS sequence"/>
</dbReference>
<sequence length="594" mass="65475">MYQSFNPKVNVETPFLFFTGKGGVGKTSVACATAVSLADQGKKVLLVSTDPASNLQDVFEMELTNDPVSIPSVDNLFALNIDPEESARIYREKTVGPYRGKLPDSVVATMEEQLSGACTVEIAAFDEFSHLLSDENILNTYDHVVFDTAPTGHTLRLLELPTAWNGFLEESTHGASCLGPLSGLGDKKRAYAEAVQSLSDQEKTTLVLVSRPDQSSLIEANRASSELRDIGIQNQMLIVNGLLQTYQPDDEVSTAFYMRQRNALKVMPDELKEVETFMLPYVSYSLTGIGNLRQWVSDDPLLESALNESSIDTEKIQLPKLNSIIDDFSSKGTRVIFTMGKGGVGKTSIASSIAVGLSEKGHKVHLTTTDPAANLGYMFHDEGTMKENLSISSIDPTEEVEKYKQEVLSTVGKEQDEEGLAYLKEDLESPCTEEIAMFQAFAEVVERSDEEIVVIDTAPTGHTLLLLDSTEAYHKEMSRSTGEVPTSVKKLLPRLRNPKETGVVIVTLAEATPVLEASRLQEDLGRAQIVPTWWVINQSLYATGTTDPVLKGRAVSEKQWIRKVNEELSHQCALIPWMHEEKIGYNNLKEMINA</sequence>
<dbReference type="InterPro" id="IPR027417">
    <property type="entry name" value="P-loop_NTPase"/>
</dbReference>
<dbReference type="Gene3D" id="3.40.50.300">
    <property type="entry name" value="P-loop containing nucleotide triphosphate hydrolases"/>
    <property type="match status" value="2"/>
</dbReference>
<feature type="domain" description="AAA+ ATPase" evidence="2">
    <location>
        <begin position="12"/>
        <end position="242"/>
    </location>
</feature>
<dbReference type="PANTHER" id="PTHR10803">
    <property type="entry name" value="ARSENICAL PUMP-DRIVING ATPASE ARSENITE-TRANSLOCATING ATPASE"/>
    <property type="match status" value="1"/>
</dbReference>
<dbReference type="InterPro" id="IPR016300">
    <property type="entry name" value="ATPase_ArsA/GET3"/>
</dbReference>
<gene>
    <name evidence="3" type="primary">arsA</name>
    <name evidence="3" type="ORF">ACFQ4A_14320</name>
</gene>
<dbReference type="SMART" id="SM00382">
    <property type="entry name" value="AAA"/>
    <property type="match status" value="2"/>
</dbReference>
<keyword evidence="4" id="KW-1185">Reference proteome</keyword>
<dbReference type="PIRSF" id="PIRSF001327">
    <property type="entry name" value="Arsenical_pump-driving_ATPase"/>
    <property type="match status" value="1"/>
</dbReference>
<dbReference type="InterPro" id="IPR003593">
    <property type="entry name" value="AAA+_ATPase"/>
</dbReference>
<dbReference type="CDD" id="cd02035">
    <property type="entry name" value="ArsA"/>
    <property type="match status" value="2"/>
</dbReference>
<name>A0ABW3ZYD0_9BACI</name>
<evidence type="ECO:0000313" key="4">
    <source>
        <dbReference type="Proteomes" id="UP001597178"/>
    </source>
</evidence>
<dbReference type="NCBIfam" id="TIGR04291">
    <property type="entry name" value="arsen_driv_ArsA"/>
    <property type="match status" value="1"/>
</dbReference>
<comment type="caution">
    <text evidence="3">The sequence shown here is derived from an EMBL/GenBank/DDBJ whole genome shotgun (WGS) entry which is preliminary data.</text>
</comment>
<evidence type="ECO:0000256" key="1">
    <source>
        <dbReference type="ARBA" id="ARBA00011040"/>
    </source>
</evidence>
<dbReference type="InterPro" id="IPR027541">
    <property type="entry name" value="Ars_ATPase"/>
</dbReference>
<dbReference type="InterPro" id="IPR025723">
    <property type="entry name" value="ArsA/GET3_ATPase-like"/>
</dbReference>
<reference evidence="4" key="1">
    <citation type="journal article" date="2019" name="Int. J. Syst. Evol. Microbiol.">
        <title>The Global Catalogue of Microorganisms (GCM) 10K type strain sequencing project: providing services to taxonomists for standard genome sequencing and annotation.</title>
        <authorList>
            <consortium name="The Broad Institute Genomics Platform"/>
            <consortium name="The Broad Institute Genome Sequencing Center for Infectious Disease"/>
            <person name="Wu L."/>
            <person name="Ma J."/>
        </authorList>
    </citation>
    <scope>NUCLEOTIDE SEQUENCE [LARGE SCALE GENOMIC DNA]</scope>
    <source>
        <strain evidence="4">CCUG 54822</strain>
    </source>
</reference>
<dbReference type="Pfam" id="PF02374">
    <property type="entry name" value="ArsA_ATPase"/>
    <property type="match status" value="2"/>
</dbReference>
<accession>A0ABW3ZYD0</accession>
<evidence type="ECO:0000313" key="3">
    <source>
        <dbReference type="EMBL" id="MFD1362832.1"/>
    </source>
</evidence>
<dbReference type="RefSeq" id="WP_382401757.1">
    <property type="nucleotide sequence ID" value="NZ_JBHTNH010000028.1"/>
</dbReference>
<feature type="domain" description="AAA+ ATPase" evidence="2">
    <location>
        <begin position="332"/>
        <end position="530"/>
    </location>
</feature>
<comment type="similarity">
    <text evidence="1">Belongs to the arsA ATPase family.</text>
</comment>
<dbReference type="PANTHER" id="PTHR10803:SF3">
    <property type="entry name" value="ATPASE GET3"/>
    <property type="match status" value="1"/>
</dbReference>
<evidence type="ECO:0000259" key="2">
    <source>
        <dbReference type="SMART" id="SM00382"/>
    </source>
</evidence>
<dbReference type="EMBL" id="JBHTNH010000028">
    <property type="protein sequence ID" value="MFD1362832.1"/>
    <property type="molecule type" value="Genomic_DNA"/>
</dbReference>
<proteinExistence type="inferred from homology"/>